<gene>
    <name evidence="3" type="ORF">GCM10009843_04920</name>
</gene>
<name>A0ABN2XRJ5_9ACTN</name>
<dbReference type="Pfam" id="PF11429">
    <property type="entry name" value="Colicin_D"/>
    <property type="match status" value="1"/>
</dbReference>
<evidence type="ECO:0000313" key="3">
    <source>
        <dbReference type="EMBL" id="GAA2115486.1"/>
    </source>
</evidence>
<feature type="domain" description="Outer membrane channel protein CpnT-like N-terminal" evidence="2">
    <location>
        <begin position="109"/>
        <end position="229"/>
    </location>
</feature>
<evidence type="ECO:0000313" key="4">
    <source>
        <dbReference type="Proteomes" id="UP001500575"/>
    </source>
</evidence>
<protein>
    <recommendedName>
        <fullName evidence="5">Colicin D C-terminal domain-containing protein</fullName>
    </recommendedName>
</protein>
<evidence type="ECO:0000259" key="2">
    <source>
        <dbReference type="Pfam" id="PF25547"/>
    </source>
</evidence>
<reference evidence="3 4" key="1">
    <citation type="journal article" date="2019" name="Int. J. Syst. Evol. Microbiol.">
        <title>The Global Catalogue of Microorganisms (GCM) 10K type strain sequencing project: providing services to taxonomists for standard genome sequencing and annotation.</title>
        <authorList>
            <consortium name="The Broad Institute Genomics Platform"/>
            <consortium name="The Broad Institute Genome Sequencing Center for Infectious Disease"/>
            <person name="Wu L."/>
            <person name="Ma J."/>
        </authorList>
    </citation>
    <scope>NUCLEOTIDE SEQUENCE [LARGE SCALE GENOMIC DNA]</scope>
    <source>
        <strain evidence="3 4">JCM 16021</strain>
    </source>
</reference>
<dbReference type="EMBL" id="BAAAQQ010000002">
    <property type="protein sequence ID" value="GAA2115486.1"/>
    <property type="molecule type" value="Genomic_DNA"/>
</dbReference>
<dbReference type="Pfam" id="PF25547">
    <property type="entry name" value="WXG100_2"/>
    <property type="match status" value="1"/>
</dbReference>
<dbReference type="InterPro" id="IPR038233">
    <property type="entry name" value="Colicin_D/E5_nuclease"/>
</dbReference>
<dbReference type="InterPro" id="IPR024440">
    <property type="entry name" value="ColicinD_C"/>
</dbReference>
<comment type="caution">
    <text evidence="3">The sequence shown here is derived from an EMBL/GenBank/DDBJ whole genome shotgun (WGS) entry which is preliminary data.</text>
</comment>
<evidence type="ECO:0000259" key="1">
    <source>
        <dbReference type="Pfam" id="PF11429"/>
    </source>
</evidence>
<keyword evidence="4" id="KW-1185">Reference proteome</keyword>
<dbReference type="Proteomes" id="UP001500575">
    <property type="component" value="Unassembled WGS sequence"/>
</dbReference>
<evidence type="ECO:0008006" key="5">
    <source>
        <dbReference type="Google" id="ProtNLM"/>
    </source>
</evidence>
<feature type="domain" description="Colicin D C-terminal" evidence="1">
    <location>
        <begin position="312"/>
        <end position="395"/>
    </location>
</feature>
<accession>A0ABN2XRJ5</accession>
<organism evidence="3 4">
    <name type="scientific">Nocardioides bigeumensis</name>
    <dbReference type="NCBI Taxonomy" id="433657"/>
    <lineage>
        <taxon>Bacteria</taxon>
        <taxon>Bacillati</taxon>
        <taxon>Actinomycetota</taxon>
        <taxon>Actinomycetes</taxon>
        <taxon>Propionibacteriales</taxon>
        <taxon>Nocardioidaceae</taxon>
        <taxon>Nocardioides</taxon>
    </lineage>
</organism>
<sequence>MAYDSLTDKLAGYHALGGDDASSEEFVASYDEAAQAAVDALRLLVDGLGTLGDVTFASVQNHRRANADSVYGRARPTYDGGLPGDGPVEVTAFTPPTSLGGDNDDLPDWWNHVVDHLQGFGWPSANTDQLRDAATAWESAASTVEGLTGKIDVAVAMLETQRSPEIPTALSVLGTTRGHVVDLAAQLRALGEACRDYGTQVDETRQTIKDLLHDLAVECAVSAGIGVGLSFFTFGGAGVVAGGVIAARAVKYAVRILSALKALRAARAVVRIGAVTAKLGPIRLALENLKTARALVRMKELPRAKMTTNLKQLESKFKHAKDFGIELPRGRAGFEAFKKALDDFLTAPGTRTRAGTYRGDSVTIGFDASTGWVVVLKPDGTFVSAWRMSYEQILNVIKTGKLGGG</sequence>
<proteinExistence type="predicted"/>
<dbReference type="SUPFAM" id="SSF102824">
    <property type="entry name" value="Colicin D/E5 nuclease domain"/>
    <property type="match status" value="1"/>
</dbReference>
<dbReference type="InterPro" id="IPR037178">
    <property type="entry name" value="ColicinD_C_sf"/>
</dbReference>
<dbReference type="InterPro" id="IPR057746">
    <property type="entry name" value="CpnT-like_N"/>
</dbReference>
<dbReference type="Gene3D" id="3.10.450.200">
    <property type="match status" value="1"/>
</dbReference>